<evidence type="ECO:0000313" key="10">
    <source>
        <dbReference type="Proteomes" id="UP000054097"/>
    </source>
</evidence>
<dbReference type="GO" id="GO:0031625">
    <property type="term" value="F:ubiquitin protein ligase binding"/>
    <property type="evidence" value="ECO:0007669"/>
    <property type="project" value="InterPro"/>
</dbReference>
<dbReference type="InterPro" id="IPR016158">
    <property type="entry name" value="Cullin_homology"/>
</dbReference>
<dbReference type="Gene3D" id="1.10.10.10">
    <property type="entry name" value="Winged helix-like DNA-binding domain superfamily/Winged helix DNA-binding domain"/>
    <property type="match status" value="2"/>
</dbReference>
<feature type="domain" description="Cullin family profile" evidence="8">
    <location>
        <begin position="395"/>
        <end position="625"/>
    </location>
</feature>
<dbReference type="Pfam" id="PF10557">
    <property type="entry name" value="Cullin_Nedd8"/>
    <property type="match status" value="1"/>
</dbReference>
<evidence type="ECO:0000256" key="6">
    <source>
        <dbReference type="PROSITE-ProRule" id="PRU00330"/>
    </source>
</evidence>
<dbReference type="GO" id="GO:0006511">
    <property type="term" value="P:ubiquitin-dependent protein catabolic process"/>
    <property type="evidence" value="ECO:0007669"/>
    <property type="project" value="InterPro"/>
</dbReference>
<dbReference type="Gene3D" id="1.20.1310.10">
    <property type="entry name" value="Cullin Repeats"/>
    <property type="match status" value="4"/>
</dbReference>
<keyword evidence="10" id="KW-1185">Reference proteome</keyword>
<evidence type="ECO:0000259" key="8">
    <source>
        <dbReference type="PROSITE" id="PS50069"/>
    </source>
</evidence>
<organism evidence="9 10">
    <name type="scientific">Serendipita vermifera MAFF 305830</name>
    <dbReference type="NCBI Taxonomy" id="933852"/>
    <lineage>
        <taxon>Eukaryota</taxon>
        <taxon>Fungi</taxon>
        <taxon>Dikarya</taxon>
        <taxon>Basidiomycota</taxon>
        <taxon>Agaricomycotina</taxon>
        <taxon>Agaricomycetes</taxon>
        <taxon>Sebacinales</taxon>
        <taxon>Serendipitaceae</taxon>
        <taxon>Serendipita</taxon>
    </lineage>
</organism>
<evidence type="ECO:0000256" key="7">
    <source>
        <dbReference type="RuleBase" id="RU003829"/>
    </source>
</evidence>
<dbReference type="HOGENOM" id="CLU_004747_6_1_1"/>
<dbReference type="SUPFAM" id="SSF74788">
    <property type="entry name" value="Cullin repeat-like"/>
    <property type="match status" value="1"/>
</dbReference>
<proteinExistence type="inferred from homology"/>
<dbReference type="InterPro" id="IPR019559">
    <property type="entry name" value="Cullin_neddylation_domain"/>
</dbReference>
<evidence type="ECO:0000256" key="5">
    <source>
        <dbReference type="ARBA" id="ARBA00022843"/>
    </source>
</evidence>
<dbReference type="InterPro" id="IPR036317">
    <property type="entry name" value="Cullin_homology_sf"/>
</dbReference>
<dbReference type="SUPFAM" id="SSF46785">
    <property type="entry name" value="Winged helix' DNA-binding domain"/>
    <property type="match status" value="1"/>
</dbReference>
<dbReference type="PANTHER" id="PTHR11932">
    <property type="entry name" value="CULLIN"/>
    <property type="match status" value="1"/>
</dbReference>
<dbReference type="FunFam" id="1.10.10.10:FF:000014">
    <property type="entry name" value="Cullin 1"/>
    <property type="match status" value="1"/>
</dbReference>
<comment type="similarity">
    <text evidence="2 6 7">Belongs to the cullin family.</text>
</comment>
<dbReference type="InterPro" id="IPR016159">
    <property type="entry name" value="Cullin_repeat-like_dom_sf"/>
</dbReference>
<dbReference type="PROSITE" id="PS50069">
    <property type="entry name" value="CULLIN_2"/>
    <property type="match status" value="1"/>
</dbReference>
<evidence type="ECO:0000256" key="2">
    <source>
        <dbReference type="ARBA" id="ARBA00006019"/>
    </source>
</evidence>
<sequence length="764" mass="88317">MDTTAEAPMPPKGVDHETMWTGLEKGLDHVMNRLDTGISWSEYMTIGDFVYNYCTTYRNPDLSRGGMEAADSVATDLYNRLIHYFGNHLAKLRAPSESLVDESLLQYYAREWTRYTASATLVHKLFSYLNRHWILRERLSKRKDVYPVYTDRQTKLSSAILKLIESERNGQTINQGLIQNGLKSFVSLGLNEGDTDRISFEVYNEYFQIPFLAATEKYYKAKADAFLGQHTVSDYLKRADQWLREEDDRIERYLDSSTRKILIPKCEHILIQEYSQKILEEFQHLLDYDKDKDLQSMCAILARIPACLISLHERFEAHVTRSGQQVILELVDKGGANIDSLEPKVYLDALSEVCLRNQNIVRRTFKDEIGFINAFEKACKAFMNRNAVTSASNTTFSEFLVNHIDALLRQNSRLVEGSLEIALSQVMVLFKYTEDKDAFQTSYAIKLSNRLIQDLSASEEAEASMISHLKDACGFTCTIKFQRMLTDISLSKDITHEFNESNKQTGNGTGGDTNFKIMVLGSNFWPLKAPSYGFVIPQEIVPIYERFLRFYQSKHTNRRLRWLWNYSKNELRTKYLNRNYVLVTSARQMAILIQYNTSDTFSIDELTASTGITKELLARILDVLVKTDILISDERDWYSLNLNFKSKKTRLDISLLSEAEFKPETVDILKVVDEDRKYVVQATILRIMKARRTSKHQALVAEVVSQLSQRCIPKVDVIKYAIEMLLEKKYMKRAEDVQIPSLSGSWMETQHNLFYFFLVQVLDV</sequence>
<reference evidence="10" key="2">
    <citation type="submission" date="2015-01" db="EMBL/GenBank/DDBJ databases">
        <title>Evolutionary Origins and Diversification of the Mycorrhizal Mutualists.</title>
        <authorList>
            <consortium name="DOE Joint Genome Institute"/>
            <consortium name="Mycorrhizal Genomics Consortium"/>
            <person name="Kohler A."/>
            <person name="Kuo A."/>
            <person name="Nagy L.G."/>
            <person name="Floudas D."/>
            <person name="Copeland A."/>
            <person name="Barry K.W."/>
            <person name="Cichocki N."/>
            <person name="Veneault-Fourrey C."/>
            <person name="LaButti K."/>
            <person name="Lindquist E.A."/>
            <person name="Lipzen A."/>
            <person name="Lundell T."/>
            <person name="Morin E."/>
            <person name="Murat C."/>
            <person name="Riley R."/>
            <person name="Ohm R."/>
            <person name="Sun H."/>
            <person name="Tunlid A."/>
            <person name="Henrissat B."/>
            <person name="Grigoriev I.V."/>
            <person name="Hibbett D.S."/>
            <person name="Martin F."/>
        </authorList>
    </citation>
    <scope>NUCLEOTIDE SEQUENCE [LARGE SCALE GENOMIC DNA]</scope>
    <source>
        <strain evidence="10">MAFF 305830</strain>
    </source>
</reference>
<protein>
    <recommendedName>
        <fullName evidence="8">Cullin family profile domain-containing protein</fullName>
    </recommendedName>
</protein>
<dbReference type="Pfam" id="PF00888">
    <property type="entry name" value="Cullin"/>
    <property type="match status" value="1"/>
</dbReference>
<dbReference type="AlphaFoldDB" id="A0A0C2WRA9"/>
<dbReference type="Gene3D" id="4.10.1030.10">
    <property type="entry name" value="Ring Box Chain A, domain 5"/>
    <property type="match status" value="1"/>
</dbReference>
<dbReference type="InterPro" id="IPR036388">
    <property type="entry name" value="WH-like_DNA-bd_sf"/>
</dbReference>
<dbReference type="STRING" id="933852.A0A0C2WRA9"/>
<evidence type="ECO:0000313" key="9">
    <source>
        <dbReference type="EMBL" id="KIM20117.1"/>
    </source>
</evidence>
<name>A0A0C2WRA9_SERVB</name>
<dbReference type="InterPro" id="IPR059120">
    <property type="entry name" value="Cullin-like_AB"/>
</dbReference>
<keyword evidence="5" id="KW-0832">Ubl conjugation</keyword>
<gene>
    <name evidence="9" type="ORF">M408DRAFT_30636</name>
</gene>
<accession>A0A0C2WRA9</accession>
<evidence type="ECO:0000256" key="4">
    <source>
        <dbReference type="ARBA" id="ARBA00022786"/>
    </source>
</evidence>
<dbReference type="SUPFAM" id="SSF75632">
    <property type="entry name" value="Cullin homology domain"/>
    <property type="match status" value="1"/>
</dbReference>
<evidence type="ECO:0000256" key="1">
    <source>
        <dbReference type="ARBA" id="ARBA00004906"/>
    </source>
</evidence>
<keyword evidence="3" id="KW-1017">Isopeptide bond</keyword>
<dbReference type="SMART" id="SM00182">
    <property type="entry name" value="CULLIN"/>
    <property type="match status" value="1"/>
</dbReference>
<reference evidence="9 10" key="1">
    <citation type="submission" date="2014-04" db="EMBL/GenBank/DDBJ databases">
        <authorList>
            <consortium name="DOE Joint Genome Institute"/>
            <person name="Kuo A."/>
            <person name="Zuccaro A."/>
            <person name="Kohler A."/>
            <person name="Nagy L.G."/>
            <person name="Floudas D."/>
            <person name="Copeland A."/>
            <person name="Barry K.W."/>
            <person name="Cichocki N."/>
            <person name="Veneault-Fourrey C."/>
            <person name="LaButti K."/>
            <person name="Lindquist E.A."/>
            <person name="Lipzen A."/>
            <person name="Lundell T."/>
            <person name="Morin E."/>
            <person name="Murat C."/>
            <person name="Sun H."/>
            <person name="Tunlid A."/>
            <person name="Henrissat B."/>
            <person name="Grigoriev I.V."/>
            <person name="Hibbett D.S."/>
            <person name="Martin F."/>
            <person name="Nordberg H.P."/>
            <person name="Cantor M.N."/>
            <person name="Hua S.X."/>
        </authorList>
    </citation>
    <scope>NUCLEOTIDE SEQUENCE [LARGE SCALE GENOMIC DNA]</scope>
    <source>
        <strain evidence="9 10">MAFF 305830</strain>
    </source>
</reference>
<comment type="pathway">
    <text evidence="1">Protein modification; protein ubiquitination.</text>
</comment>
<dbReference type="Pfam" id="PF26557">
    <property type="entry name" value="Cullin_AB"/>
    <property type="match status" value="1"/>
</dbReference>
<evidence type="ECO:0000256" key="3">
    <source>
        <dbReference type="ARBA" id="ARBA00022499"/>
    </source>
</evidence>
<dbReference type="InterPro" id="IPR045093">
    <property type="entry name" value="Cullin"/>
</dbReference>
<dbReference type="InterPro" id="IPR036390">
    <property type="entry name" value="WH_DNA-bd_sf"/>
</dbReference>
<dbReference type="EMBL" id="KN824473">
    <property type="protein sequence ID" value="KIM20117.1"/>
    <property type="molecule type" value="Genomic_DNA"/>
</dbReference>
<dbReference type="SMART" id="SM00884">
    <property type="entry name" value="Cullin_Nedd8"/>
    <property type="match status" value="1"/>
</dbReference>
<dbReference type="GO" id="GO:0019005">
    <property type="term" value="C:SCF ubiquitin ligase complex"/>
    <property type="evidence" value="ECO:0007669"/>
    <property type="project" value="UniProtKB-ARBA"/>
</dbReference>
<keyword evidence="4" id="KW-0833">Ubl conjugation pathway</keyword>
<dbReference type="InterPro" id="IPR001373">
    <property type="entry name" value="Cullin_N"/>
</dbReference>
<dbReference type="FunFam" id="1.20.1310.10:FF:000011">
    <property type="entry name" value="Cullin 1"/>
    <property type="match status" value="1"/>
</dbReference>
<dbReference type="OrthoDB" id="27073at2759"/>
<dbReference type="Proteomes" id="UP000054097">
    <property type="component" value="Unassembled WGS sequence"/>
</dbReference>